<gene>
    <name evidence="7" type="ORF">EAH73_07015</name>
</gene>
<feature type="active site" description="Proton donor" evidence="4">
    <location>
        <position position="340"/>
    </location>
</feature>
<dbReference type="GO" id="GO:0030203">
    <property type="term" value="P:glycosaminoglycan metabolic process"/>
    <property type="evidence" value="ECO:0007669"/>
    <property type="project" value="TreeGrafter"/>
</dbReference>
<dbReference type="InterPro" id="IPR015883">
    <property type="entry name" value="Glyco_hydro_20_cat"/>
</dbReference>
<dbReference type="SUPFAM" id="SSF51445">
    <property type="entry name" value="(Trans)glycosidases"/>
    <property type="match status" value="1"/>
</dbReference>
<organism evidence="7 8">
    <name type="scientific">Hymenobacter nivis</name>
    <dbReference type="NCBI Taxonomy" id="1850093"/>
    <lineage>
        <taxon>Bacteria</taxon>
        <taxon>Pseudomonadati</taxon>
        <taxon>Bacteroidota</taxon>
        <taxon>Cytophagia</taxon>
        <taxon>Cytophagales</taxon>
        <taxon>Hymenobacteraceae</taxon>
        <taxon>Hymenobacter</taxon>
    </lineage>
</organism>
<dbReference type="Gene3D" id="3.20.20.80">
    <property type="entry name" value="Glycosidases"/>
    <property type="match status" value="1"/>
</dbReference>
<name>A0A502GYR7_9BACT</name>
<evidence type="ECO:0000256" key="2">
    <source>
        <dbReference type="ARBA" id="ARBA00022801"/>
    </source>
</evidence>
<dbReference type="GO" id="GO:0006689">
    <property type="term" value="P:ganglioside catabolic process"/>
    <property type="evidence" value="ECO:0007669"/>
    <property type="project" value="TreeGrafter"/>
</dbReference>
<dbReference type="EMBL" id="RCYZ01000002">
    <property type="protein sequence ID" value="TPG67459.1"/>
    <property type="molecule type" value="Genomic_DNA"/>
</dbReference>
<evidence type="ECO:0000259" key="6">
    <source>
        <dbReference type="Pfam" id="PF02838"/>
    </source>
</evidence>
<dbReference type="InterPro" id="IPR015882">
    <property type="entry name" value="HEX_bac_N"/>
</dbReference>
<evidence type="ECO:0000256" key="1">
    <source>
        <dbReference type="ARBA" id="ARBA00006285"/>
    </source>
</evidence>
<dbReference type="PRINTS" id="PR00738">
    <property type="entry name" value="GLHYDRLASE20"/>
</dbReference>
<dbReference type="PANTHER" id="PTHR22600:SF21">
    <property type="entry name" value="BETA-HEXOSAMINIDASE A"/>
    <property type="match status" value="1"/>
</dbReference>
<comment type="similarity">
    <text evidence="1">Belongs to the glycosyl hydrolase 20 family.</text>
</comment>
<dbReference type="Pfam" id="PF02838">
    <property type="entry name" value="Glyco_hydro_20b"/>
    <property type="match status" value="1"/>
</dbReference>
<comment type="caution">
    <text evidence="7">The sequence shown here is derived from an EMBL/GenBank/DDBJ whole genome shotgun (WGS) entry which is preliminary data.</text>
</comment>
<evidence type="ECO:0000256" key="4">
    <source>
        <dbReference type="PIRSR" id="PIRSR625705-1"/>
    </source>
</evidence>
<feature type="domain" description="Glycoside hydrolase family 20 catalytic" evidence="5">
    <location>
        <begin position="184"/>
        <end position="501"/>
    </location>
</feature>
<dbReference type="PANTHER" id="PTHR22600">
    <property type="entry name" value="BETA-HEXOSAMINIDASE"/>
    <property type="match status" value="1"/>
</dbReference>
<evidence type="ECO:0000313" key="8">
    <source>
        <dbReference type="Proteomes" id="UP000317646"/>
    </source>
</evidence>
<dbReference type="Pfam" id="PF00728">
    <property type="entry name" value="Glyco_hydro_20"/>
    <property type="match status" value="1"/>
</dbReference>
<dbReference type="SUPFAM" id="SSF55545">
    <property type="entry name" value="beta-N-acetylhexosaminidase-like domain"/>
    <property type="match status" value="1"/>
</dbReference>
<dbReference type="Proteomes" id="UP000317646">
    <property type="component" value="Unassembled WGS sequence"/>
</dbReference>
<evidence type="ECO:0000259" key="5">
    <source>
        <dbReference type="Pfam" id="PF00728"/>
    </source>
</evidence>
<dbReference type="Gene3D" id="3.30.379.10">
    <property type="entry name" value="Chitobiase/beta-hexosaminidase domain 2-like"/>
    <property type="match status" value="1"/>
</dbReference>
<keyword evidence="3" id="KW-0326">Glycosidase</keyword>
<keyword evidence="2" id="KW-0378">Hydrolase</keyword>
<dbReference type="InterPro" id="IPR017853">
    <property type="entry name" value="GH"/>
</dbReference>
<evidence type="ECO:0000256" key="3">
    <source>
        <dbReference type="ARBA" id="ARBA00023295"/>
    </source>
</evidence>
<dbReference type="GO" id="GO:0005975">
    <property type="term" value="P:carbohydrate metabolic process"/>
    <property type="evidence" value="ECO:0007669"/>
    <property type="project" value="InterPro"/>
</dbReference>
<dbReference type="GO" id="GO:0005764">
    <property type="term" value="C:lysosome"/>
    <property type="evidence" value="ECO:0007669"/>
    <property type="project" value="TreeGrafter"/>
</dbReference>
<proteinExistence type="inferred from homology"/>
<evidence type="ECO:0000313" key="7">
    <source>
        <dbReference type="EMBL" id="TPG67459.1"/>
    </source>
</evidence>
<dbReference type="GO" id="GO:0016020">
    <property type="term" value="C:membrane"/>
    <property type="evidence" value="ECO:0007669"/>
    <property type="project" value="TreeGrafter"/>
</dbReference>
<dbReference type="InterPro" id="IPR029018">
    <property type="entry name" value="Hex-like_dom2"/>
</dbReference>
<dbReference type="GO" id="GO:0004563">
    <property type="term" value="F:beta-N-acetylhexosaminidase activity"/>
    <property type="evidence" value="ECO:0007669"/>
    <property type="project" value="InterPro"/>
</dbReference>
<dbReference type="AlphaFoldDB" id="A0A502GYR7"/>
<sequence length="711" mass="77068">MKQPTAPRPEKTSAANQGGAPHIFRPWALVVVVLLLAIMGAPSARGQVPGAPSPLLPQPTELHWGTGRLPLKSALHLQIAAPAVPDPAVRPAALRTLARLHRGAPARPAKTPGPVLQIRYGRAGQLAQPGEERYSLRVTPGGVLIDAPTGLGVLRALATLEQLPHAGPAGRYLPEADVADQPRFAWRGLLIDPARHFLPVAVVKRNIDGMAAVKLNVLHWHLCDDEGFRVESKLLPRLQQVAGATGYYTQAQVREVVAYAAARGIRVVPEFDLPGHTGALVAAYPRLASNDSIKEVPVRWGLLNIAIDPTKPGTYPFLDSLLTEMSGLFPDPYFHIGGDENDGRQWRHNPRIVAFMRDNKMLKAGTTDVDKHQLQTYFNRKMLALLTARGKTMVGWDEILGPDLPKEVVIQSWRGAKGLNEAVRLGHRALLSNGYYLDLNYPAAAHYAADPLPAATPLSAAQQQLVLGGEVAMWSEFADSVIYDSRVWPRAAAVAERLWSPQATTQNVPDLYRRLALVSTQLEALGLQHRRAPAQLLRQMAPAGTLGPLTTLADVLEPVKDYKRHFQGFKYTTQTPLTRLVDAAPAESDVARQFGATVDSVLAGLGAPVRPPALARQLLQLRAQLLRWQAADATLRPLLLASPALSEYAPLSTRLGALAAVLLERLTQLEANQPALPVWQMTARAILDEAQLPAGQAELAVVKAARRLAGL</sequence>
<accession>A0A502GYR7</accession>
<feature type="domain" description="Beta-hexosaminidase bacterial type N-terminal" evidence="6">
    <location>
        <begin position="54"/>
        <end position="181"/>
    </location>
</feature>
<dbReference type="InterPro" id="IPR025705">
    <property type="entry name" value="Beta_hexosaminidase_sua/sub"/>
</dbReference>
<keyword evidence="8" id="KW-1185">Reference proteome</keyword>
<protein>
    <submittedName>
        <fullName evidence="7">Beta-hexosaminidase</fullName>
    </submittedName>
</protein>
<reference evidence="7 8" key="1">
    <citation type="journal article" date="2019" name="Environ. Microbiol.">
        <title>Species interactions and distinct microbial communities in high Arctic permafrost affected cryosols are associated with the CH4 and CO2 gas fluxes.</title>
        <authorList>
            <person name="Altshuler I."/>
            <person name="Hamel J."/>
            <person name="Turney S."/>
            <person name="Magnuson E."/>
            <person name="Levesque R."/>
            <person name="Greer C."/>
            <person name="Whyte L.G."/>
        </authorList>
    </citation>
    <scope>NUCLEOTIDE SEQUENCE [LARGE SCALE GENOMIC DNA]</scope>
    <source>
        <strain evidence="7 8">S9.2P</strain>
    </source>
</reference>